<feature type="compositionally biased region" description="Polar residues" evidence="1">
    <location>
        <begin position="174"/>
        <end position="184"/>
    </location>
</feature>
<dbReference type="Gene3D" id="3.40.50.300">
    <property type="entry name" value="P-loop containing nucleotide triphosphate hydrolases"/>
    <property type="match status" value="1"/>
</dbReference>
<dbReference type="RefSeq" id="WP_380858662.1">
    <property type="nucleotide sequence ID" value="NZ_JBHSKM010000019.1"/>
</dbReference>
<feature type="compositionally biased region" description="Basic and acidic residues" evidence="1">
    <location>
        <begin position="1"/>
        <end position="39"/>
    </location>
</feature>
<feature type="compositionally biased region" description="Polar residues" evidence="1">
    <location>
        <begin position="133"/>
        <end position="149"/>
    </location>
</feature>
<dbReference type="InterPro" id="IPR006073">
    <property type="entry name" value="GTP-bd"/>
</dbReference>
<reference evidence="4" key="1">
    <citation type="journal article" date="2019" name="Int. J. Syst. Evol. Microbiol.">
        <title>The Global Catalogue of Microorganisms (GCM) 10K type strain sequencing project: providing services to taxonomists for standard genome sequencing and annotation.</title>
        <authorList>
            <consortium name="The Broad Institute Genomics Platform"/>
            <consortium name="The Broad Institute Genome Sequencing Center for Infectious Disease"/>
            <person name="Wu L."/>
            <person name="Ma J."/>
        </authorList>
    </citation>
    <scope>NUCLEOTIDE SEQUENCE [LARGE SCALE GENOMIC DNA]</scope>
    <source>
        <strain evidence="4">KCTC 42586</strain>
    </source>
</reference>
<dbReference type="CDD" id="cd11383">
    <property type="entry name" value="YfjP"/>
    <property type="match status" value="1"/>
</dbReference>
<protein>
    <submittedName>
        <fullName evidence="3">GTPase</fullName>
    </submittedName>
</protein>
<evidence type="ECO:0000259" key="2">
    <source>
        <dbReference type="Pfam" id="PF01926"/>
    </source>
</evidence>
<dbReference type="InterPro" id="IPR005662">
    <property type="entry name" value="GTPase_Era-like"/>
</dbReference>
<dbReference type="Pfam" id="PF01926">
    <property type="entry name" value="MMR_HSR1"/>
    <property type="match status" value="1"/>
</dbReference>
<dbReference type="EMBL" id="JBHSKM010000019">
    <property type="protein sequence ID" value="MFC5217160.1"/>
    <property type="molecule type" value="Genomic_DNA"/>
</dbReference>
<feature type="compositionally biased region" description="Low complexity" evidence="1">
    <location>
        <begin position="42"/>
        <end position="64"/>
    </location>
</feature>
<dbReference type="SUPFAM" id="SSF52540">
    <property type="entry name" value="P-loop containing nucleoside triphosphate hydrolases"/>
    <property type="match status" value="1"/>
</dbReference>
<sequence length="715" mass="76411">MPNDAHARVEADDSPAREDAPESGDGRKSEADAAARRAVPEPGGSRSDSSRSDSPGSDNPRSDGATPARGAVADPGGRKEARKGAREAREEARGAREQARGVREETRKEARKEAGPSRRTEPPSRTERAPRRASTSQPDASADAESSTPWDDGLIARRVNEGPPPEQPPVVEARSSTGPQQSVTPLAYDGALRSRLDALRELVGLSRTRLDNKTLAEAGRVLDEAAARRRLSGQHTVVAIAGATGSGKSQLFNALAGVTISETGVRRPTTSSPLACSWSDGAAGLIDRLGIPPRLRRRPAQNASSDGQLRGLVLVDLPDHDSAAVQHREQVDRVLALVDAIIWVVDPEKYADAVLHERYLRPMAGHAEIMFIVLNQTDRLPGEATDQVLDDLRRLLDEDGIALGEHGEPGAVVLALSALTGDGVGDLREALSEFVAERGAAARRISADVDSAGLGLRPVYAARRRTGLSEEARDEFSARLADAIGATAAGEAAERAWLRNANRACGTPWLRLYRWYQDRSEPPTGRLSLRTQTDEEATARQRVEQAVRTVADRASAGLPAPWAQAVREAAVRGAQGLPEALDELAARAGLPPGRPPRPGWWPAAVLVQASMTILQIVGGLWLLAQIVGVMEPNLGLPVLLMVAGIVGGPFVEWGCRMAARGPARRYGTDAERRLREAAAGCGRARVLDPVAAELLRYREVREQYGRVMGVGATGR</sequence>
<feature type="compositionally biased region" description="Basic and acidic residues" evidence="1">
    <location>
        <begin position="76"/>
        <end position="130"/>
    </location>
</feature>
<organism evidence="3 4">
    <name type="scientific">Streptomyces coerulescens</name>
    <dbReference type="NCBI Taxonomy" id="29304"/>
    <lineage>
        <taxon>Bacteria</taxon>
        <taxon>Bacillati</taxon>
        <taxon>Actinomycetota</taxon>
        <taxon>Actinomycetes</taxon>
        <taxon>Kitasatosporales</taxon>
        <taxon>Streptomycetaceae</taxon>
        <taxon>Streptomyces</taxon>
    </lineage>
</organism>
<evidence type="ECO:0000313" key="3">
    <source>
        <dbReference type="EMBL" id="MFC5217160.1"/>
    </source>
</evidence>
<accession>A0ABW0CMS3</accession>
<name>A0ABW0CMS3_STRCD</name>
<evidence type="ECO:0000256" key="1">
    <source>
        <dbReference type="SAM" id="MobiDB-lite"/>
    </source>
</evidence>
<keyword evidence="4" id="KW-1185">Reference proteome</keyword>
<dbReference type="PANTHER" id="PTHR42698">
    <property type="entry name" value="GTPASE ERA"/>
    <property type="match status" value="1"/>
</dbReference>
<feature type="region of interest" description="Disordered" evidence="1">
    <location>
        <begin position="1"/>
        <end position="184"/>
    </location>
</feature>
<proteinExistence type="predicted"/>
<dbReference type="InterPro" id="IPR027417">
    <property type="entry name" value="P-loop_NTPase"/>
</dbReference>
<evidence type="ECO:0000313" key="4">
    <source>
        <dbReference type="Proteomes" id="UP001596263"/>
    </source>
</evidence>
<gene>
    <name evidence="3" type="ORF">ACFPQ9_25295</name>
</gene>
<comment type="caution">
    <text evidence="3">The sequence shown here is derived from an EMBL/GenBank/DDBJ whole genome shotgun (WGS) entry which is preliminary data.</text>
</comment>
<dbReference type="Proteomes" id="UP001596263">
    <property type="component" value="Unassembled WGS sequence"/>
</dbReference>
<feature type="domain" description="G" evidence="2">
    <location>
        <begin position="238"/>
        <end position="356"/>
    </location>
</feature>
<dbReference type="PANTHER" id="PTHR42698:SF1">
    <property type="entry name" value="GTPASE ERA, MITOCHONDRIAL"/>
    <property type="match status" value="1"/>
</dbReference>